<evidence type="ECO:0000313" key="3">
    <source>
        <dbReference type="Proteomes" id="UP000594260"/>
    </source>
</evidence>
<feature type="compositionally biased region" description="Polar residues" evidence="1">
    <location>
        <begin position="27"/>
        <end position="48"/>
    </location>
</feature>
<protein>
    <submittedName>
        <fullName evidence="2">Uncharacterized protein</fullName>
    </submittedName>
</protein>
<dbReference type="KEGG" id="vde:111245736"/>
<dbReference type="GeneID" id="111245736"/>
<proteinExistence type="predicted"/>
<dbReference type="EnsemblMetazoa" id="XM_022794453">
    <property type="protein sequence ID" value="XP_022650188"/>
    <property type="gene ID" value="LOC111245736"/>
</dbReference>
<organism evidence="2 3">
    <name type="scientific">Varroa destructor</name>
    <name type="common">Honeybee mite</name>
    <dbReference type="NCBI Taxonomy" id="109461"/>
    <lineage>
        <taxon>Eukaryota</taxon>
        <taxon>Metazoa</taxon>
        <taxon>Ecdysozoa</taxon>
        <taxon>Arthropoda</taxon>
        <taxon>Chelicerata</taxon>
        <taxon>Arachnida</taxon>
        <taxon>Acari</taxon>
        <taxon>Parasitiformes</taxon>
        <taxon>Mesostigmata</taxon>
        <taxon>Gamasina</taxon>
        <taxon>Dermanyssoidea</taxon>
        <taxon>Varroidae</taxon>
        <taxon>Varroa</taxon>
    </lineage>
</organism>
<keyword evidence="3" id="KW-1185">Reference proteome</keyword>
<evidence type="ECO:0000256" key="1">
    <source>
        <dbReference type="SAM" id="MobiDB-lite"/>
    </source>
</evidence>
<dbReference type="AlphaFoldDB" id="A0A7M7JDC4"/>
<dbReference type="InParanoid" id="A0A7M7JDC4"/>
<feature type="region of interest" description="Disordered" evidence="1">
    <location>
        <begin position="1"/>
        <end position="62"/>
    </location>
</feature>
<name>A0A7M7JDC4_VARDE</name>
<evidence type="ECO:0000313" key="2">
    <source>
        <dbReference type="EnsemblMetazoa" id="XP_022650188"/>
    </source>
</evidence>
<dbReference type="Proteomes" id="UP000594260">
    <property type="component" value="Unplaced"/>
</dbReference>
<dbReference type="RefSeq" id="XP_022650188.1">
    <property type="nucleotide sequence ID" value="XM_022794453.1"/>
</dbReference>
<accession>A0A7M7JDC4</accession>
<reference evidence="2" key="1">
    <citation type="submission" date="2021-01" db="UniProtKB">
        <authorList>
            <consortium name="EnsemblMetazoa"/>
        </authorList>
    </citation>
    <scope>IDENTIFICATION</scope>
</reference>
<sequence length="128" mass="14731">MSVLWDDTARSRSHHHHHQTEALRSVGNRNKPPSSESQLEGSPAIQNADQRRPIVASFIDDERDLRRTERSLLSSGSSRTTTAIQMRLHRIVHCTHMQPHQNITCLPSLLLTFPVDAYLPSHSFRHYY</sequence>